<proteinExistence type="predicted"/>
<protein>
    <submittedName>
        <fullName evidence="2">Uncharacterized protein</fullName>
    </submittedName>
</protein>
<feature type="compositionally biased region" description="Basic and acidic residues" evidence="1">
    <location>
        <begin position="57"/>
        <end position="66"/>
    </location>
</feature>
<feature type="region of interest" description="Disordered" evidence="1">
    <location>
        <begin position="35"/>
        <end position="66"/>
    </location>
</feature>
<organism evidence="2 3">
    <name type="scientific">Batillaria attramentaria</name>
    <dbReference type="NCBI Taxonomy" id="370345"/>
    <lineage>
        <taxon>Eukaryota</taxon>
        <taxon>Metazoa</taxon>
        <taxon>Spiralia</taxon>
        <taxon>Lophotrochozoa</taxon>
        <taxon>Mollusca</taxon>
        <taxon>Gastropoda</taxon>
        <taxon>Caenogastropoda</taxon>
        <taxon>Sorbeoconcha</taxon>
        <taxon>Cerithioidea</taxon>
        <taxon>Batillariidae</taxon>
        <taxon>Batillaria</taxon>
    </lineage>
</organism>
<dbReference type="EMBL" id="JACVVK020000043">
    <property type="protein sequence ID" value="KAK7499565.1"/>
    <property type="molecule type" value="Genomic_DNA"/>
</dbReference>
<evidence type="ECO:0000313" key="3">
    <source>
        <dbReference type="Proteomes" id="UP001519460"/>
    </source>
</evidence>
<evidence type="ECO:0000313" key="2">
    <source>
        <dbReference type="EMBL" id="KAK7499565.1"/>
    </source>
</evidence>
<keyword evidence="3" id="KW-1185">Reference proteome</keyword>
<reference evidence="2 3" key="1">
    <citation type="journal article" date="2023" name="Sci. Data">
        <title>Genome assembly of the Korean intertidal mud-creeper Batillaria attramentaria.</title>
        <authorList>
            <person name="Patra A.K."/>
            <person name="Ho P.T."/>
            <person name="Jun S."/>
            <person name="Lee S.J."/>
            <person name="Kim Y."/>
            <person name="Won Y.J."/>
        </authorList>
    </citation>
    <scope>NUCLEOTIDE SEQUENCE [LARGE SCALE GENOMIC DNA]</scope>
    <source>
        <strain evidence="2">Wonlab-2016</strain>
    </source>
</reference>
<accession>A0ABD0LJ64</accession>
<dbReference type="Proteomes" id="UP001519460">
    <property type="component" value="Unassembled WGS sequence"/>
</dbReference>
<dbReference type="AlphaFoldDB" id="A0ABD0LJ64"/>
<comment type="caution">
    <text evidence="2">The sequence shown here is derived from an EMBL/GenBank/DDBJ whole genome shotgun (WGS) entry which is preliminary data.</text>
</comment>
<sequence>MVCTDDEQGKSNAQATDTYTSLALYHICYTNSHTRRTHTNTKDEKLQEADENAGYKSRKEEKAAYI</sequence>
<gene>
    <name evidence="2" type="ORF">BaRGS_00009217</name>
</gene>
<name>A0ABD0LJ64_9CAEN</name>
<evidence type="ECO:0000256" key="1">
    <source>
        <dbReference type="SAM" id="MobiDB-lite"/>
    </source>
</evidence>